<dbReference type="EMBL" id="BGZK01000810">
    <property type="protein sequence ID" value="GBP61298.1"/>
    <property type="molecule type" value="Genomic_DNA"/>
</dbReference>
<feature type="compositionally biased region" description="Pro residues" evidence="1">
    <location>
        <begin position="36"/>
        <end position="46"/>
    </location>
</feature>
<keyword evidence="3" id="KW-1185">Reference proteome</keyword>
<feature type="region of interest" description="Disordered" evidence="1">
    <location>
        <begin position="1"/>
        <end position="48"/>
    </location>
</feature>
<organism evidence="2 3">
    <name type="scientific">Eumeta variegata</name>
    <name type="common">Bagworm moth</name>
    <name type="synonym">Eumeta japonica</name>
    <dbReference type="NCBI Taxonomy" id="151549"/>
    <lineage>
        <taxon>Eukaryota</taxon>
        <taxon>Metazoa</taxon>
        <taxon>Ecdysozoa</taxon>
        <taxon>Arthropoda</taxon>
        <taxon>Hexapoda</taxon>
        <taxon>Insecta</taxon>
        <taxon>Pterygota</taxon>
        <taxon>Neoptera</taxon>
        <taxon>Endopterygota</taxon>
        <taxon>Lepidoptera</taxon>
        <taxon>Glossata</taxon>
        <taxon>Ditrysia</taxon>
        <taxon>Tineoidea</taxon>
        <taxon>Psychidae</taxon>
        <taxon>Oiketicinae</taxon>
        <taxon>Eumeta</taxon>
    </lineage>
</organism>
<accession>A0A4C1XCZ0</accession>
<evidence type="ECO:0000256" key="1">
    <source>
        <dbReference type="SAM" id="MobiDB-lite"/>
    </source>
</evidence>
<comment type="caution">
    <text evidence="2">The sequence shown here is derived from an EMBL/GenBank/DDBJ whole genome shotgun (WGS) entry which is preliminary data.</text>
</comment>
<evidence type="ECO:0000313" key="3">
    <source>
        <dbReference type="Proteomes" id="UP000299102"/>
    </source>
</evidence>
<reference evidence="2 3" key="1">
    <citation type="journal article" date="2019" name="Commun. Biol.">
        <title>The bagworm genome reveals a unique fibroin gene that provides high tensile strength.</title>
        <authorList>
            <person name="Kono N."/>
            <person name="Nakamura H."/>
            <person name="Ohtoshi R."/>
            <person name="Tomita M."/>
            <person name="Numata K."/>
            <person name="Arakawa K."/>
        </authorList>
    </citation>
    <scope>NUCLEOTIDE SEQUENCE [LARGE SCALE GENOMIC DNA]</scope>
</reference>
<proteinExistence type="predicted"/>
<gene>
    <name evidence="2" type="ORF">EVAR_53211_1</name>
</gene>
<protein>
    <submittedName>
        <fullName evidence="2">Uncharacterized protein</fullName>
    </submittedName>
</protein>
<evidence type="ECO:0000313" key="2">
    <source>
        <dbReference type="EMBL" id="GBP61298.1"/>
    </source>
</evidence>
<name>A0A4C1XCZ0_EUMVA</name>
<dbReference type="AlphaFoldDB" id="A0A4C1XCZ0"/>
<sequence>MRIYFKEHKIKVRTSGAPSSPCRRAQPSPRTTSTPKRPPARPPPPDAALAASDRRIQFVSCVLRGRPAPPLVTRVHTNAVRLTVPSRRGRDRGTSCELCNSFAHLRVRLCWQTHSDVNARRASIF</sequence>
<dbReference type="Proteomes" id="UP000299102">
    <property type="component" value="Unassembled WGS sequence"/>
</dbReference>